<evidence type="ECO:0000256" key="1">
    <source>
        <dbReference type="ARBA" id="ARBA00004123"/>
    </source>
</evidence>
<evidence type="ECO:0000256" key="5">
    <source>
        <dbReference type="ARBA" id="ARBA00023242"/>
    </source>
</evidence>
<dbReference type="SMART" id="SM00066">
    <property type="entry name" value="GAL4"/>
    <property type="match status" value="1"/>
</dbReference>
<dbReference type="GO" id="GO:0000976">
    <property type="term" value="F:transcription cis-regulatory region binding"/>
    <property type="evidence" value="ECO:0007669"/>
    <property type="project" value="TreeGrafter"/>
</dbReference>
<dbReference type="GO" id="GO:0000981">
    <property type="term" value="F:DNA-binding transcription factor activity, RNA polymerase II-specific"/>
    <property type="evidence" value="ECO:0007669"/>
    <property type="project" value="InterPro"/>
</dbReference>
<feature type="compositionally biased region" description="Polar residues" evidence="6">
    <location>
        <begin position="149"/>
        <end position="164"/>
    </location>
</feature>
<evidence type="ECO:0000256" key="4">
    <source>
        <dbReference type="ARBA" id="ARBA00023163"/>
    </source>
</evidence>
<accession>A0AA38XY62</accession>
<feature type="region of interest" description="Disordered" evidence="6">
    <location>
        <begin position="1"/>
        <end position="65"/>
    </location>
</feature>
<protein>
    <recommendedName>
        <fullName evidence="7">Zn(2)-C6 fungal-type domain-containing protein</fullName>
    </recommendedName>
</protein>
<dbReference type="GO" id="GO:0008270">
    <property type="term" value="F:zinc ion binding"/>
    <property type="evidence" value="ECO:0007669"/>
    <property type="project" value="InterPro"/>
</dbReference>
<evidence type="ECO:0000256" key="3">
    <source>
        <dbReference type="ARBA" id="ARBA00023125"/>
    </source>
</evidence>
<keyword evidence="3" id="KW-0238">DNA-binding</keyword>
<keyword evidence="2" id="KW-0805">Transcription regulation</keyword>
<reference evidence="8" key="1">
    <citation type="submission" date="2022-10" db="EMBL/GenBank/DDBJ databases">
        <title>Culturing micro-colonial fungi from biological soil crusts in the Mojave desert and describing Neophaeococcomyces mojavensis, and introducing the new genera and species Taxawa tesnikishii.</title>
        <authorList>
            <person name="Kurbessoian T."/>
            <person name="Stajich J.E."/>
        </authorList>
    </citation>
    <scope>NUCLEOTIDE SEQUENCE</scope>
    <source>
        <strain evidence="8">TK_35</strain>
    </source>
</reference>
<dbReference type="SUPFAM" id="SSF57701">
    <property type="entry name" value="Zn2/Cys6 DNA-binding domain"/>
    <property type="match status" value="1"/>
</dbReference>
<dbReference type="InterPro" id="IPR001138">
    <property type="entry name" value="Zn2Cys6_DnaBD"/>
</dbReference>
<dbReference type="PROSITE" id="PS00463">
    <property type="entry name" value="ZN2_CY6_FUNGAL_1"/>
    <property type="match status" value="1"/>
</dbReference>
<sequence length="724" mass="81311">MAVDKPLPVETLLPFNSNRSPSNFSYTSRPQPQELRMDSQSPVSAEEDDGTENEAERPKRQKRSRACVACRNMKIRCLPVEGQEACLACSKVNRDCVMPGPPRKRQKTVHKVAELEKKINALTDALLAKQQAEPSPPTTSPEKEQTTSASSAPSAIEETSNSGGDSWASKPPVNLDEPRPHPVDSNTACPFSSITAVKDDYVDVVDRGMVSLESATTLFNHWKQHMSQGCPITLCPAGIQAHTIRTQRPMTFLAILMVASSAMLPSVQSTLATEVAHQYAQRVLFHGERSMDLVQAMLLYSQFYVRPRTAKDLAFHQLSQAALTMCYDLGIGKRSRVRSKWTPQEHLELARTWLAACWANISVSTVLRLPTAARFDVHAEECIQVVESSPHALPGDKWMVAQARLSRIAQEISDAFNMCDPGAELNFTDSRTQHQLKYFRRQLDEWEKSVDPSIDNRLVLHQRCSIDLYIHEVALHWEHSLDDWKPGNIDYEKKGPETITSLHIDALATLLSSSHKLLDNYLSLEVSRARALPNLYIVWNAYAIVILIKIHWIVFGPGSKVNSIFASEIKTDYYLDSITSKVVQITAEGRCPCAEAFGFVFKKLKTWHQHLGGMNSDDEQAQDVEARRQRSAQLFGSEPLTFIQTVRKEEMANPDAQQQQVYPPASLPHQRFMMADGLLGTNLNAAYDAASYGNTNWDQFNFSTEEMDMFDVYMSNSGWMGYLL</sequence>
<dbReference type="InterPro" id="IPR051089">
    <property type="entry name" value="prtT"/>
</dbReference>
<dbReference type="CDD" id="cd00067">
    <property type="entry name" value="GAL4"/>
    <property type="match status" value="1"/>
</dbReference>
<name>A0AA38XY62_9EURO</name>
<gene>
    <name evidence="8" type="ORF">H2204_009376</name>
</gene>
<organism evidence="8 9">
    <name type="scientific">Knufia peltigerae</name>
    <dbReference type="NCBI Taxonomy" id="1002370"/>
    <lineage>
        <taxon>Eukaryota</taxon>
        <taxon>Fungi</taxon>
        <taxon>Dikarya</taxon>
        <taxon>Ascomycota</taxon>
        <taxon>Pezizomycotina</taxon>
        <taxon>Eurotiomycetes</taxon>
        <taxon>Chaetothyriomycetidae</taxon>
        <taxon>Chaetothyriales</taxon>
        <taxon>Trichomeriaceae</taxon>
        <taxon>Knufia</taxon>
    </lineage>
</organism>
<dbReference type="PROSITE" id="PS50048">
    <property type="entry name" value="ZN2_CY6_FUNGAL_2"/>
    <property type="match status" value="1"/>
</dbReference>
<evidence type="ECO:0000259" key="7">
    <source>
        <dbReference type="PROSITE" id="PS50048"/>
    </source>
</evidence>
<keyword evidence="9" id="KW-1185">Reference proteome</keyword>
<dbReference type="AlphaFoldDB" id="A0AA38XY62"/>
<comment type="caution">
    <text evidence="8">The sequence shown here is derived from an EMBL/GenBank/DDBJ whole genome shotgun (WGS) entry which is preliminary data.</text>
</comment>
<dbReference type="InterPro" id="IPR036864">
    <property type="entry name" value="Zn2-C6_fun-type_DNA-bd_sf"/>
</dbReference>
<dbReference type="PANTHER" id="PTHR31845">
    <property type="entry name" value="FINGER DOMAIN PROTEIN, PUTATIVE-RELATED"/>
    <property type="match status" value="1"/>
</dbReference>
<evidence type="ECO:0000256" key="6">
    <source>
        <dbReference type="SAM" id="MobiDB-lite"/>
    </source>
</evidence>
<dbReference type="EMBL" id="JAPDRN010000073">
    <property type="protein sequence ID" value="KAJ9628259.1"/>
    <property type="molecule type" value="Genomic_DNA"/>
</dbReference>
<proteinExistence type="predicted"/>
<dbReference type="GO" id="GO:0005634">
    <property type="term" value="C:nucleus"/>
    <property type="evidence" value="ECO:0007669"/>
    <property type="project" value="UniProtKB-SubCell"/>
</dbReference>
<dbReference type="Proteomes" id="UP001172681">
    <property type="component" value="Unassembled WGS sequence"/>
</dbReference>
<feature type="domain" description="Zn(2)-C6 fungal-type" evidence="7">
    <location>
        <begin position="66"/>
        <end position="98"/>
    </location>
</feature>
<feature type="compositionally biased region" description="Low complexity" evidence="6">
    <location>
        <begin position="14"/>
        <end position="25"/>
    </location>
</feature>
<evidence type="ECO:0000256" key="2">
    <source>
        <dbReference type="ARBA" id="ARBA00023015"/>
    </source>
</evidence>
<dbReference type="Gene3D" id="4.10.240.10">
    <property type="entry name" value="Zn(2)-C6 fungal-type DNA-binding domain"/>
    <property type="match status" value="1"/>
</dbReference>
<comment type="subcellular location">
    <subcellularLocation>
        <location evidence="1">Nucleus</location>
    </subcellularLocation>
</comment>
<evidence type="ECO:0000313" key="9">
    <source>
        <dbReference type="Proteomes" id="UP001172681"/>
    </source>
</evidence>
<keyword evidence="5" id="KW-0539">Nucleus</keyword>
<dbReference type="CDD" id="cd12148">
    <property type="entry name" value="fungal_TF_MHR"/>
    <property type="match status" value="1"/>
</dbReference>
<evidence type="ECO:0000313" key="8">
    <source>
        <dbReference type="EMBL" id="KAJ9628259.1"/>
    </source>
</evidence>
<dbReference type="PANTHER" id="PTHR31845:SF39">
    <property type="entry name" value="TRANSCRIPTION FACTOR PBCR-RELATED"/>
    <property type="match status" value="1"/>
</dbReference>
<feature type="region of interest" description="Disordered" evidence="6">
    <location>
        <begin position="129"/>
        <end position="189"/>
    </location>
</feature>
<keyword evidence="4" id="KW-0804">Transcription</keyword>